<comment type="cofactor">
    <cofactor evidence="3">
        <name>Ca(2+)</name>
        <dbReference type="ChEBI" id="CHEBI:29108"/>
    </cofactor>
    <text evidence="3">Binds 1 Ca(2+) ion per subunit.</text>
</comment>
<reference evidence="4 6" key="1">
    <citation type="submission" date="2015-11" db="EMBL/GenBank/DDBJ databases">
        <title>The limits of bacterial species coexistence and the symbiotic plasmid transference in sympatric Rhizobium populations.</title>
        <authorList>
            <person name="Perez-Carrascal O.M."/>
            <person name="VanInsberghe D."/>
            <person name="Juarez S."/>
            <person name="Polz M.F."/>
            <person name="Vinuesa P."/>
            <person name="Gonzalez V."/>
        </authorList>
    </citation>
    <scope>NUCLEOTIDE SEQUENCE [LARGE SCALE GENOMIC DNA]</scope>
    <source>
        <strain evidence="4 6">N771</strain>
    </source>
</reference>
<name>A0A192T5V2_9HYPH</name>
<feature type="binding site" evidence="3">
    <location>
        <position position="56"/>
    </location>
    <ligand>
        <name>Ca(2+)</name>
        <dbReference type="ChEBI" id="CHEBI:29108"/>
    </ligand>
</feature>
<dbReference type="GO" id="GO:0046872">
    <property type="term" value="F:metal ion binding"/>
    <property type="evidence" value="ECO:0007669"/>
    <property type="project" value="UniProtKB-KW"/>
</dbReference>
<dbReference type="AlphaFoldDB" id="A0A192T5V2"/>
<dbReference type="PANTHER" id="PTHR30565:SF9">
    <property type="entry name" value="PROTEIN YCIF"/>
    <property type="match status" value="1"/>
</dbReference>
<dbReference type="CDD" id="cd07909">
    <property type="entry name" value="YciF"/>
    <property type="match status" value="1"/>
</dbReference>
<dbReference type="PANTHER" id="PTHR30565">
    <property type="entry name" value="PROTEIN YCIF"/>
    <property type="match status" value="1"/>
</dbReference>
<evidence type="ECO:0000313" key="6">
    <source>
        <dbReference type="Proteomes" id="UP000078551"/>
    </source>
</evidence>
<comment type="cofactor">
    <cofactor evidence="2">
        <name>Mn(2+)</name>
        <dbReference type="ChEBI" id="CHEBI:29035"/>
    </cofactor>
    <text evidence="2">Binds 2 manganese ions per subunit.</text>
</comment>
<sequence length="425" mass="46253">MYHHVKKLMYTVRVDEPDPKFGNMLLEQFGGANGELAAAMQYSIQGLNCEDPGRKDLLMDIGTEELSHLEIVGTLARMHLKPLKSVREEAEADPLIAIAGGGGVNLFNSMGNPWTADYLKITGELDVDLRSNIAAEARAKIVYERLIDFCRDPGTKDALQFLMTREITHMRAFALALESMGKPPLSVGRIAPTAGLVDQFFNDSTGQGDLGEVDTRGPWNEGEPWEFVEAPAFQDLPGAENGGRAIRAQSAPPEGAEAIQEVLVDELRDLLHAEKQLLKALPKMQKAARTQQLQTLLRNHLAETEAQVERLNECLRILGTSARAKPCKGMAGLVEEGEEVMAEGKKKEDAPADLALIGAALRVEHYEIAAYTTARNMALQLGQPAVAQLLTLSLGEEQNAGQLLDQVAQPLMSAARMPSSVLLTV</sequence>
<reference evidence="5 7" key="2">
    <citation type="submission" date="2020-11" db="EMBL/GenBank/DDBJ databases">
        <title>Indigenous Rhizobia Nodulating Common beans in Western Kenya.</title>
        <authorList>
            <person name="Wekesa C.S."/>
            <person name="Oelmueller R."/>
            <person name="Furch A.C."/>
        </authorList>
    </citation>
    <scope>NUCLEOTIDE SEQUENCE [LARGE SCALE GENOMIC DNA]</scope>
    <source>
        <strain evidence="7">BS3</strain>
        <strain evidence="5">S3</strain>
    </source>
</reference>
<dbReference type="CDD" id="cd01051">
    <property type="entry name" value="Mn_catalase"/>
    <property type="match status" value="1"/>
</dbReference>
<gene>
    <name evidence="4" type="ORF">AMC81_CH00503</name>
    <name evidence="5" type="ORF">HER27_017050</name>
</gene>
<dbReference type="EMBL" id="CP013568">
    <property type="protein sequence ID" value="ANL83326.1"/>
    <property type="molecule type" value="Genomic_DNA"/>
</dbReference>
<dbReference type="EMBL" id="CP064931">
    <property type="protein sequence ID" value="QPK08149.1"/>
    <property type="molecule type" value="Genomic_DNA"/>
</dbReference>
<dbReference type="Gene3D" id="1.20.1260.10">
    <property type="match status" value="2"/>
</dbReference>
<keyword evidence="6" id="KW-1185">Reference proteome</keyword>
<dbReference type="InterPro" id="IPR009078">
    <property type="entry name" value="Ferritin-like_SF"/>
</dbReference>
<dbReference type="InterPro" id="IPR047114">
    <property type="entry name" value="YciF"/>
</dbReference>
<protein>
    <submittedName>
        <fullName evidence="5">DUF892 family protein</fullName>
    </submittedName>
    <submittedName>
        <fullName evidence="4">Manganese catalase protein</fullName>
    </submittedName>
</protein>
<comment type="similarity">
    <text evidence="1">Belongs to the manganese catalase family.</text>
</comment>
<dbReference type="InterPro" id="IPR039377">
    <property type="entry name" value="Mn_catalase_dom"/>
</dbReference>
<feature type="binding site" evidence="3">
    <location>
        <position position="60"/>
    </location>
    <ligand>
        <name>Ca(2+)</name>
        <dbReference type="ChEBI" id="CHEBI:29108"/>
    </ligand>
</feature>
<dbReference type="GeneID" id="45955875"/>
<dbReference type="SUPFAM" id="SSF47240">
    <property type="entry name" value="Ferritin-like"/>
    <property type="match status" value="2"/>
</dbReference>
<feature type="binding site" evidence="2">
    <location>
        <position position="35"/>
    </location>
    <ligand>
        <name>Mn(2+)</name>
        <dbReference type="ChEBI" id="CHEBI:29035"/>
        <label>1</label>
    </ligand>
</feature>
<evidence type="ECO:0000313" key="7">
    <source>
        <dbReference type="Proteomes" id="UP000540266"/>
    </source>
</evidence>
<organism evidence="5 7">
    <name type="scientific">Rhizobium phaseoli</name>
    <dbReference type="NCBI Taxonomy" id="396"/>
    <lineage>
        <taxon>Bacteria</taxon>
        <taxon>Pseudomonadati</taxon>
        <taxon>Pseudomonadota</taxon>
        <taxon>Alphaproteobacteria</taxon>
        <taxon>Hyphomicrobiales</taxon>
        <taxon>Rhizobiaceae</taxon>
        <taxon>Rhizobium/Agrobacterium group</taxon>
        <taxon>Rhizobium</taxon>
    </lineage>
</organism>
<evidence type="ECO:0000256" key="1">
    <source>
        <dbReference type="ARBA" id="ARBA00007644"/>
    </source>
</evidence>
<accession>A0A192T5V2</accession>
<feature type="binding site" evidence="2">
    <location>
        <position position="136"/>
    </location>
    <ligand>
        <name>Mn(2+)</name>
        <dbReference type="ChEBI" id="CHEBI:29035"/>
        <label>1</label>
    </ligand>
</feature>
<dbReference type="InterPro" id="IPR010287">
    <property type="entry name" value="DUF892_YciF-like"/>
</dbReference>
<dbReference type="InterPro" id="IPR012347">
    <property type="entry name" value="Ferritin-like"/>
</dbReference>
<keyword evidence="2" id="KW-0479">Metal-binding</keyword>
<dbReference type="Pfam" id="PF05974">
    <property type="entry name" value="DUF892"/>
    <property type="match status" value="1"/>
</dbReference>
<proteinExistence type="inferred from homology"/>
<dbReference type="Pfam" id="PF05067">
    <property type="entry name" value="Mn_catalase"/>
    <property type="match status" value="1"/>
</dbReference>
<evidence type="ECO:0000313" key="4">
    <source>
        <dbReference type="EMBL" id="ANL83326.1"/>
    </source>
</evidence>
<feature type="binding site" evidence="2">
    <location>
        <position position="68"/>
    </location>
    <ligand>
        <name>Mn(2+)</name>
        <dbReference type="ChEBI" id="CHEBI:29035"/>
        <label>1</label>
    </ligand>
</feature>
<feature type="binding site" evidence="2">
    <location>
        <position position="169"/>
    </location>
    <ligand>
        <name>Mn(2+)</name>
        <dbReference type="ChEBI" id="CHEBI:29035"/>
        <label>1</label>
    </ligand>
</feature>
<evidence type="ECO:0000256" key="2">
    <source>
        <dbReference type="PIRSR" id="PIRSR607760-1"/>
    </source>
</evidence>
<dbReference type="Proteomes" id="UP000078551">
    <property type="component" value="Chromosome"/>
</dbReference>
<dbReference type="InterPro" id="IPR007760">
    <property type="entry name" value="Mn_catalase"/>
</dbReference>
<dbReference type="Proteomes" id="UP000540266">
    <property type="component" value="Chromosome"/>
</dbReference>
<evidence type="ECO:0000313" key="5">
    <source>
        <dbReference type="EMBL" id="QPK08149.1"/>
    </source>
</evidence>
<feature type="binding site" evidence="2">
    <location>
        <position position="65"/>
    </location>
    <ligand>
        <name>Mn(2+)</name>
        <dbReference type="ChEBI" id="CHEBI:29035"/>
        <label>1</label>
    </ligand>
</feature>
<keyword evidence="2" id="KW-0464">Manganese</keyword>
<dbReference type="STRING" id="396.AMC85_CH00504"/>
<keyword evidence="3" id="KW-0106">Calcium</keyword>
<dbReference type="RefSeq" id="WP_012482511.1">
    <property type="nucleotide sequence ID" value="NZ_CP013522.1"/>
</dbReference>
<evidence type="ECO:0000256" key="3">
    <source>
        <dbReference type="PIRSR" id="PIRSR607760-2"/>
    </source>
</evidence>